<organism evidence="2 3">
    <name type="scientific">Phellinidium pouzarii</name>
    <dbReference type="NCBI Taxonomy" id="167371"/>
    <lineage>
        <taxon>Eukaryota</taxon>
        <taxon>Fungi</taxon>
        <taxon>Dikarya</taxon>
        <taxon>Basidiomycota</taxon>
        <taxon>Agaricomycotina</taxon>
        <taxon>Agaricomycetes</taxon>
        <taxon>Hymenochaetales</taxon>
        <taxon>Hymenochaetaceae</taxon>
        <taxon>Phellinidium</taxon>
    </lineage>
</organism>
<dbReference type="AlphaFoldDB" id="A0A4V6S1A5"/>
<name>A0A4V6S1A5_9AGAM</name>
<evidence type="ECO:0000313" key="2">
    <source>
        <dbReference type="EMBL" id="THH10153.1"/>
    </source>
</evidence>
<keyword evidence="3" id="KW-1185">Reference proteome</keyword>
<sequence>MTQELKYIRESQNRAGRAATFGHGNGRDNDEEGTGGIRRQKTSAEQKLRMEERKRYQFEATKSDDEMEDEIDDNLDEIQWNYSPR</sequence>
<gene>
    <name evidence="2" type="ORF">EW145_g1511</name>
</gene>
<protein>
    <submittedName>
        <fullName evidence="2">Uncharacterized protein</fullName>
    </submittedName>
</protein>
<dbReference type="EMBL" id="SGPK01000043">
    <property type="protein sequence ID" value="THH10153.1"/>
    <property type="molecule type" value="Genomic_DNA"/>
</dbReference>
<feature type="compositionally biased region" description="Basic and acidic residues" evidence="1">
    <location>
        <begin position="42"/>
        <end position="64"/>
    </location>
</feature>
<proteinExistence type="predicted"/>
<evidence type="ECO:0000256" key="1">
    <source>
        <dbReference type="SAM" id="MobiDB-lite"/>
    </source>
</evidence>
<dbReference type="OrthoDB" id="18679at2759"/>
<comment type="caution">
    <text evidence="2">The sequence shown here is derived from an EMBL/GenBank/DDBJ whole genome shotgun (WGS) entry which is preliminary data.</text>
</comment>
<feature type="region of interest" description="Disordered" evidence="1">
    <location>
        <begin position="10"/>
        <end position="85"/>
    </location>
</feature>
<feature type="compositionally biased region" description="Acidic residues" evidence="1">
    <location>
        <begin position="65"/>
        <end position="76"/>
    </location>
</feature>
<reference evidence="2 3" key="1">
    <citation type="submission" date="2019-02" db="EMBL/GenBank/DDBJ databases">
        <title>Genome sequencing of the rare red list fungi Phellinidium pouzarii.</title>
        <authorList>
            <person name="Buettner E."/>
            <person name="Kellner H."/>
        </authorList>
    </citation>
    <scope>NUCLEOTIDE SEQUENCE [LARGE SCALE GENOMIC DNA]</scope>
    <source>
        <strain evidence="2 3">DSM 108285</strain>
    </source>
</reference>
<evidence type="ECO:0000313" key="3">
    <source>
        <dbReference type="Proteomes" id="UP000308199"/>
    </source>
</evidence>
<dbReference type="Proteomes" id="UP000308199">
    <property type="component" value="Unassembled WGS sequence"/>
</dbReference>
<accession>A0A4V6S1A5</accession>